<dbReference type="SUPFAM" id="SSF52499">
    <property type="entry name" value="Isochorismatase-like hydrolases"/>
    <property type="match status" value="1"/>
</dbReference>
<dbReference type="InterPro" id="IPR052347">
    <property type="entry name" value="Isochorismatase_Nicotinamidase"/>
</dbReference>
<comment type="pathway">
    <text evidence="5">Cofactor biosynthesis; nicotinate biosynthesis; nicotinate from nicotinamide: step 1/1.</text>
</comment>
<dbReference type="GO" id="GO:0008936">
    <property type="term" value="F:nicotinamidase activity"/>
    <property type="evidence" value="ECO:0007669"/>
    <property type="project" value="UniProtKB-EC"/>
</dbReference>
<dbReference type="Pfam" id="PF00857">
    <property type="entry name" value="Isochorismatase"/>
    <property type="match status" value="1"/>
</dbReference>
<feature type="domain" description="Isochorismatase-like" evidence="8">
    <location>
        <begin position="30"/>
        <end position="228"/>
    </location>
</feature>
<evidence type="ECO:0000256" key="3">
    <source>
        <dbReference type="ARBA" id="ARBA00022723"/>
    </source>
</evidence>
<proteinExistence type="inferred from homology"/>
<dbReference type="GO" id="GO:0046872">
    <property type="term" value="F:metal ion binding"/>
    <property type="evidence" value="ECO:0007669"/>
    <property type="project" value="UniProtKB-KW"/>
</dbReference>
<dbReference type="CDD" id="cd00431">
    <property type="entry name" value="cysteine_hydrolases"/>
    <property type="match status" value="1"/>
</dbReference>
<sequence>MGKQIEEADVSWKEIETKENETKKILFWNVDTQKDFMLPGGKLYIKDAEKILPNLAKLTQLAVNKGLIVVSTGDYHSSEDEELSNNPDFINTFPSHCICSEEGSEFVNETYPKLISRHYYAITPNTIGELLTTSLERSKDIILYKNKFDVFKGNNYTDVILEILKPKEIYIFGVATDFCVKYALEGLLDRGYRIYLVIDAIKGINEENSKKLIEEWNERGVSLLTTEEVEKKINGTI</sequence>
<protein>
    <recommendedName>
        <fullName evidence="6">nicotinamidase</fullName>
        <ecNumber evidence="6">3.5.1.19</ecNumber>
    </recommendedName>
    <alternativeName>
        <fullName evidence="7">Nicotinamide deamidase</fullName>
    </alternativeName>
</protein>
<gene>
    <name evidence="10" type="ORF">MM415A02079_0005</name>
    <name evidence="9" type="ORF">TM448A04580_0010</name>
</gene>
<evidence type="ECO:0000256" key="2">
    <source>
        <dbReference type="ARBA" id="ARBA00022642"/>
    </source>
</evidence>
<keyword evidence="2" id="KW-0662">Pyridine nucleotide biosynthesis</keyword>
<dbReference type="EC" id="3.5.1.19" evidence="6"/>
<evidence type="ECO:0000256" key="7">
    <source>
        <dbReference type="ARBA" id="ARBA00043224"/>
    </source>
</evidence>
<keyword evidence="3" id="KW-0479">Metal-binding</keyword>
<evidence type="ECO:0000313" key="10">
    <source>
        <dbReference type="EMBL" id="QJA74195.1"/>
    </source>
</evidence>
<dbReference type="AlphaFoldDB" id="A0A6H2A4B1"/>
<accession>A0A6H2A4B1</accession>
<evidence type="ECO:0000256" key="1">
    <source>
        <dbReference type="ARBA" id="ARBA00006336"/>
    </source>
</evidence>
<dbReference type="EMBL" id="MT144492">
    <property type="protein sequence ID" value="QJA54280.1"/>
    <property type="molecule type" value="Genomic_DNA"/>
</dbReference>
<evidence type="ECO:0000256" key="4">
    <source>
        <dbReference type="ARBA" id="ARBA00022801"/>
    </source>
</evidence>
<evidence type="ECO:0000256" key="5">
    <source>
        <dbReference type="ARBA" id="ARBA00037900"/>
    </source>
</evidence>
<name>A0A6H2A4B1_9ZZZZ</name>
<dbReference type="GO" id="GO:0019363">
    <property type="term" value="P:pyridine nucleotide biosynthetic process"/>
    <property type="evidence" value="ECO:0007669"/>
    <property type="project" value="UniProtKB-KW"/>
</dbReference>
<evidence type="ECO:0000259" key="8">
    <source>
        <dbReference type="Pfam" id="PF00857"/>
    </source>
</evidence>
<comment type="similarity">
    <text evidence="1">Belongs to the isochorismatase family.</text>
</comment>
<dbReference type="PANTHER" id="PTHR11080">
    <property type="entry name" value="PYRAZINAMIDASE/NICOTINAMIDASE"/>
    <property type="match status" value="1"/>
</dbReference>
<dbReference type="PANTHER" id="PTHR11080:SF2">
    <property type="entry name" value="LD05707P"/>
    <property type="match status" value="1"/>
</dbReference>
<dbReference type="Gene3D" id="3.40.50.850">
    <property type="entry name" value="Isochorismatase-like"/>
    <property type="match status" value="1"/>
</dbReference>
<organism evidence="9">
    <name type="scientific">viral metagenome</name>
    <dbReference type="NCBI Taxonomy" id="1070528"/>
    <lineage>
        <taxon>unclassified sequences</taxon>
        <taxon>metagenomes</taxon>
        <taxon>organismal metagenomes</taxon>
    </lineage>
</organism>
<keyword evidence="4 9" id="KW-0378">Hydrolase</keyword>
<dbReference type="InterPro" id="IPR000868">
    <property type="entry name" value="Isochorismatase-like_dom"/>
</dbReference>
<dbReference type="EMBL" id="MT142081">
    <property type="protein sequence ID" value="QJA74195.1"/>
    <property type="molecule type" value="Genomic_DNA"/>
</dbReference>
<dbReference type="InterPro" id="IPR036380">
    <property type="entry name" value="Isochorismatase-like_sf"/>
</dbReference>
<evidence type="ECO:0000256" key="6">
    <source>
        <dbReference type="ARBA" id="ARBA00039017"/>
    </source>
</evidence>
<evidence type="ECO:0000313" key="9">
    <source>
        <dbReference type="EMBL" id="QJA54280.1"/>
    </source>
</evidence>
<reference evidence="9" key="1">
    <citation type="submission" date="2020-03" db="EMBL/GenBank/DDBJ databases">
        <title>The deep terrestrial virosphere.</title>
        <authorList>
            <person name="Holmfeldt K."/>
            <person name="Nilsson E."/>
            <person name="Simone D."/>
            <person name="Lopez-Fernandez M."/>
            <person name="Wu X."/>
            <person name="de Brujin I."/>
            <person name="Lundin D."/>
            <person name="Andersson A."/>
            <person name="Bertilsson S."/>
            <person name="Dopson M."/>
        </authorList>
    </citation>
    <scope>NUCLEOTIDE SEQUENCE</scope>
    <source>
        <strain evidence="10">MM415A02079</strain>
        <strain evidence="9">TM448A04580</strain>
    </source>
</reference>